<proteinExistence type="predicted"/>
<feature type="transmembrane region" description="Helical" evidence="2">
    <location>
        <begin position="462"/>
        <end position="482"/>
    </location>
</feature>
<evidence type="ECO:0000256" key="1">
    <source>
        <dbReference type="SAM" id="MobiDB-lite"/>
    </source>
</evidence>
<comment type="caution">
    <text evidence="4">The sequence shown here is derived from an EMBL/GenBank/DDBJ whole genome shotgun (WGS) entry which is preliminary data.</text>
</comment>
<name>A0A8T0P8Z5_PANVG</name>
<feature type="transmembrane region" description="Helical" evidence="2">
    <location>
        <begin position="437"/>
        <end position="456"/>
    </location>
</feature>
<feature type="domain" description="PGG" evidence="3">
    <location>
        <begin position="511"/>
        <end position="622"/>
    </location>
</feature>
<dbReference type="InterPro" id="IPR026961">
    <property type="entry name" value="PGG_dom"/>
</dbReference>
<feature type="domain" description="PGG" evidence="3">
    <location>
        <begin position="677"/>
        <end position="783"/>
    </location>
</feature>
<gene>
    <name evidence="4" type="ORF">PVAP13_8NG025100</name>
</gene>
<dbReference type="EMBL" id="CM029052">
    <property type="protein sequence ID" value="KAG2555726.1"/>
    <property type="molecule type" value="Genomic_DNA"/>
</dbReference>
<feature type="transmembrane region" description="Helical" evidence="2">
    <location>
        <begin position="248"/>
        <end position="270"/>
    </location>
</feature>
<sequence>MASIEITVVARGARAPPTPPLGPPQHPRAELMADPEAMEYQLKKYLLLLATLVATVTYAAGLNPPGGSWLEDDTSGGHWHLAGDSILRKTDYMRYIVFYCFNAISFAASLIVSLLLLLLHQGDRGWLLKLTRAVMMVDLIGLMGAYAAGGSHDKFTTICASVLVGGTSAYLIFVVPIFIFKEGQEASSHNRDEQSKHEMLLVLAIFVATIAYVAGLNPPGGFWRSMQDGHHTAGDPVLQGLHPIRYKFFFFSNTAAFVASLLAITFAALYEKFELKAVKVPLYVLIITAILGLGGAYAAGSCRDSKHTAYVLALIGPVLGCIVLQRFLAIKLEGRFGFDNNGSGGSGERNGLEKPREVIQLLATLAATVAYQAGVDPPGGVWADSGEGHIVGDPILLTTHPGRYRVFFYFNSAAFVASLVIMVMLQSKRLVRGHALEAAMILDLFGLIGAYAAGSSRDTSTSIYTLAIAGGVLVYVVIHIVFTLHPSSEDKKSDEEKKQEKQSEEEKKKEDQLEKKREVLLLLAILAATLTYQAGLTPPGGLWENDKFGHRAGFPVLLDKYPRRYKAFFYCNAASFMASVALIVLLLNRNLYGPGIKCYALLVCMVAGMFGLIGAYAAGSSLHLGTSIVDLALVIGVFAIVVYVAIIRHRQQTQGAQRTTTQNQQEEKKNEEFDMMMAKYLMLVGILAASVTYLTGLKPPGGLWREDGAGHDAGNPVLYDADKHRYNAFFYSNSTSFMASITVIALLLSRMILGSNKPLWPMHTAMLLDMLALLGAYAAGSARDWCTSKDVALLLFPILGFVLLLFFWKKQPQPQPDQHGHAQH</sequence>
<feature type="transmembrane region" description="Helical" evidence="2">
    <location>
        <begin position="155"/>
        <end position="179"/>
    </location>
</feature>
<evidence type="ECO:0000259" key="3">
    <source>
        <dbReference type="Pfam" id="PF13962"/>
    </source>
</evidence>
<keyword evidence="5" id="KW-1185">Reference proteome</keyword>
<feature type="transmembrane region" description="Helical" evidence="2">
    <location>
        <begin position="760"/>
        <end position="779"/>
    </location>
</feature>
<feature type="transmembrane region" description="Helical" evidence="2">
    <location>
        <begin position="624"/>
        <end position="646"/>
    </location>
</feature>
<organism evidence="4 5">
    <name type="scientific">Panicum virgatum</name>
    <name type="common">Blackwell switchgrass</name>
    <dbReference type="NCBI Taxonomy" id="38727"/>
    <lineage>
        <taxon>Eukaryota</taxon>
        <taxon>Viridiplantae</taxon>
        <taxon>Streptophyta</taxon>
        <taxon>Embryophyta</taxon>
        <taxon>Tracheophyta</taxon>
        <taxon>Spermatophyta</taxon>
        <taxon>Magnoliopsida</taxon>
        <taxon>Liliopsida</taxon>
        <taxon>Poales</taxon>
        <taxon>Poaceae</taxon>
        <taxon>PACMAD clade</taxon>
        <taxon>Panicoideae</taxon>
        <taxon>Panicodae</taxon>
        <taxon>Paniceae</taxon>
        <taxon>Panicinae</taxon>
        <taxon>Panicum</taxon>
        <taxon>Panicum sect. Hiantes</taxon>
    </lineage>
</organism>
<protein>
    <recommendedName>
        <fullName evidence="3">PGG domain-containing protein</fullName>
    </recommendedName>
</protein>
<dbReference type="PANTHER" id="PTHR24177:SF262">
    <property type="entry name" value="OS11G0682000 PROTEIN"/>
    <property type="match status" value="1"/>
</dbReference>
<feature type="domain" description="PGG" evidence="3">
    <location>
        <begin position="351"/>
        <end position="457"/>
    </location>
</feature>
<dbReference type="GO" id="GO:0016020">
    <property type="term" value="C:membrane"/>
    <property type="evidence" value="ECO:0007669"/>
    <property type="project" value="TreeGrafter"/>
</dbReference>
<dbReference type="OrthoDB" id="681126at2759"/>
<feature type="transmembrane region" description="Helical" evidence="2">
    <location>
        <begin position="307"/>
        <end position="328"/>
    </location>
</feature>
<feature type="transmembrane region" description="Helical" evidence="2">
    <location>
        <begin position="96"/>
        <end position="118"/>
    </location>
</feature>
<feature type="transmembrane region" description="Helical" evidence="2">
    <location>
        <begin position="677"/>
        <end position="696"/>
    </location>
</feature>
<dbReference type="AlphaFoldDB" id="A0A8T0P8Z5"/>
<keyword evidence="2" id="KW-0472">Membrane</keyword>
<feature type="transmembrane region" description="Helical" evidence="2">
    <location>
        <begin position="791"/>
        <end position="808"/>
    </location>
</feature>
<feature type="transmembrane region" description="Helical" evidence="2">
    <location>
        <begin position="199"/>
        <end position="216"/>
    </location>
</feature>
<feature type="domain" description="PGG" evidence="3">
    <location>
        <begin position="193"/>
        <end position="303"/>
    </location>
</feature>
<dbReference type="Pfam" id="PF13962">
    <property type="entry name" value="PGG"/>
    <property type="match status" value="5"/>
</dbReference>
<feature type="transmembrane region" description="Helical" evidence="2">
    <location>
        <begin position="519"/>
        <end position="536"/>
    </location>
</feature>
<accession>A0A8T0P8Z5</accession>
<keyword evidence="2" id="KW-1133">Transmembrane helix</keyword>
<evidence type="ECO:0000313" key="4">
    <source>
        <dbReference type="EMBL" id="KAG2555726.1"/>
    </source>
</evidence>
<dbReference type="PANTHER" id="PTHR24177">
    <property type="entry name" value="CASKIN"/>
    <property type="match status" value="1"/>
</dbReference>
<evidence type="ECO:0000256" key="2">
    <source>
        <dbReference type="SAM" id="Phobius"/>
    </source>
</evidence>
<feature type="transmembrane region" description="Helical" evidence="2">
    <location>
        <begin position="599"/>
        <end position="618"/>
    </location>
</feature>
<keyword evidence="2" id="KW-0812">Transmembrane</keyword>
<feature type="transmembrane region" description="Helical" evidence="2">
    <location>
        <begin position="282"/>
        <end position="301"/>
    </location>
</feature>
<feature type="transmembrane region" description="Helical" evidence="2">
    <location>
        <begin position="567"/>
        <end position="587"/>
    </location>
</feature>
<feature type="domain" description="PGG" evidence="3">
    <location>
        <begin position="42"/>
        <end position="150"/>
    </location>
</feature>
<feature type="transmembrane region" description="Helical" evidence="2">
    <location>
        <begin position="406"/>
        <end position="425"/>
    </location>
</feature>
<reference evidence="4 5" key="1">
    <citation type="submission" date="2020-05" db="EMBL/GenBank/DDBJ databases">
        <title>WGS assembly of Panicum virgatum.</title>
        <authorList>
            <person name="Lovell J.T."/>
            <person name="Jenkins J."/>
            <person name="Shu S."/>
            <person name="Juenger T.E."/>
            <person name="Schmutz J."/>
        </authorList>
    </citation>
    <scope>NUCLEOTIDE SEQUENCE [LARGE SCALE GENOMIC DNA]</scope>
    <source>
        <strain evidence="5">cv. AP13</strain>
    </source>
</reference>
<dbReference type="Proteomes" id="UP000823388">
    <property type="component" value="Chromosome 8N"/>
</dbReference>
<feature type="transmembrane region" description="Helical" evidence="2">
    <location>
        <begin position="728"/>
        <end position="748"/>
    </location>
</feature>
<feature type="transmembrane region" description="Helical" evidence="2">
    <location>
        <begin position="130"/>
        <end position="149"/>
    </location>
</feature>
<evidence type="ECO:0000313" key="5">
    <source>
        <dbReference type="Proteomes" id="UP000823388"/>
    </source>
</evidence>
<feature type="region of interest" description="Disordered" evidence="1">
    <location>
        <begin position="491"/>
        <end position="510"/>
    </location>
</feature>